<keyword evidence="2" id="KW-1185">Reference proteome</keyword>
<dbReference type="Gene3D" id="3.30.70.1280">
    <property type="entry name" value="SP0830-like domains"/>
    <property type="match status" value="1"/>
</dbReference>
<dbReference type="RefSeq" id="WP_309795842.1">
    <property type="nucleotide sequence ID" value="NZ_BAAAHY010000006.1"/>
</dbReference>
<dbReference type="Pfam" id="PF08002">
    <property type="entry name" value="DUF1697"/>
    <property type="match status" value="1"/>
</dbReference>
<dbReference type="SUPFAM" id="SSF160379">
    <property type="entry name" value="SP0830-like"/>
    <property type="match status" value="1"/>
</dbReference>
<evidence type="ECO:0000313" key="1">
    <source>
        <dbReference type="EMBL" id="MDR6268273.1"/>
    </source>
</evidence>
<comment type="caution">
    <text evidence="1">The sequence shown here is derived from an EMBL/GenBank/DDBJ whole genome shotgun (WGS) entry which is preliminary data.</text>
</comment>
<organism evidence="1 2">
    <name type="scientific">Arthrobacter russicus</name>
    <dbReference type="NCBI Taxonomy" id="172040"/>
    <lineage>
        <taxon>Bacteria</taxon>
        <taxon>Bacillati</taxon>
        <taxon>Actinomycetota</taxon>
        <taxon>Actinomycetes</taxon>
        <taxon>Micrococcales</taxon>
        <taxon>Micrococcaceae</taxon>
        <taxon>Arthrobacter</taxon>
    </lineage>
</organism>
<gene>
    <name evidence="1" type="ORF">JOE69_000511</name>
</gene>
<dbReference type="Proteomes" id="UP001185069">
    <property type="component" value="Unassembled WGS sequence"/>
</dbReference>
<dbReference type="PANTHER" id="PTHR36439">
    <property type="entry name" value="BLL4334 PROTEIN"/>
    <property type="match status" value="1"/>
</dbReference>
<name>A0ABU1J7D2_9MICC</name>
<reference evidence="1 2" key="1">
    <citation type="submission" date="2023-07" db="EMBL/GenBank/DDBJ databases">
        <title>Sequencing the genomes of 1000 actinobacteria strains.</title>
        <authorList>
            <person name="Klenk H.-P."/>
        </authorList>
    </citation>
    <scope>NUCLEOTIDE SEQUENCE [LARGE SCALE GENOMIC DNA]</scope>
    <source>
        <strain evidence="1 2">DSM 14555</strain>
    </source>
</reference>
<sequence>MESFGVFLRGVNVGGVTIKSADLRDCLAALPVTGVKTLLASGNAVMQTGLEAAELKASVEAALRERFGYEAWVVVLPGSRVRELIEACPYPADSKELHTYLTLFADSAAADSLTAELASVDEEWTLLGPDALAWTVAAGSTLDSPISKLTAKAAYKSSTTTRNLRTMIKVRDAAGA</sequence>
<evidence type="ECO:0000313" key="2">
    <source>
        <dbReference type="Proteomes" id="UP001185069"/>
    </source>
</evidence>
<protein>
    <submittedName>
        <fullName evidence="1">Uncharacterized protein (DUF1697 family)</fullName>
    </submittedName>
</protein>
<dbReference type="EMBL" id="JAVDQF010000001">
    <property type="protein sequence ID" value="MDR6268273.1"/>
    <property type="molecule type" value="Genomic_DNA"/>
</dbReference>
<proteinExistence type="predicted"/>
<dbReference type="InterPro" id="IPR012545">
    <property type="entry name" value="DUF1697"/>
</dbReference>
<dbReference type="PANTHER" id="PTHR36439:SF1">
    <property type="entry name" value="DUF1697 DOMAIN-CONTAINING PROTEIN"/>
    <property type="match status" value="1"/>
</dbReference>
<dbReference type="PIRSF" id="PIRSF008502">
    <property type="entry name" value="UCP008502"/>
    <property type="match status" value="1"/>
</dbReference>
<accession>A0ABU1J7D2</accession>